<name>A0AAV9H6L4_9PEZI</name>
<dbReference type="PROSITE" id="PS51257">
    <property type="entry name" value="PROKAR_LIPOPROTEIN"/>
    <property type="match status" value="1"/>
</dbReference>
<dbReference type="AlphaFoldDB" id="A0AAV9H6L4"/>
<sequence>MFLRQRLDPGEVPRFVLDSVLFVSVSSACPFVYGPRPTKEAGVWEEAVQNHTRGRDRNEPLLVYIQGWTPILARPGRGARVERRFSRASVDVCRMKPPSQTSARAAAFSAVLPHVRGVDPYSYKKEARATFQVRMIQEA</sequence>
<organism evidence="1 2">
    <name type="scientific">Podospora aff. communis PSN243</name>
    <dbReference type="NCBI Taxonomy" id="3040156"/>
    <lineage>
        <taxon>Eukaryota</taxon>
        <taxon>Fungi</taxon>
        <taxon>Dikarya</taxon>
        <taxon>Ascomycota</taxon>
        <taxon>Pezizomycotina</taxon>
        <taxon>Sordariomycetes</taxon>
        <taxon>Sordariomycetidae</taxon>
        <taxon>Sordariales</taxon>
        <taxon>Podosporaceae</taxon>
        <taxon>Podospora</taxon>
    </lineage>
</organism>
<gene>
    <name evidence="1" type="ORF">QBC34DRAFT_4117</name>
</gene>
<dbReference type="EMBL" id="MU865913">
    <property type="protein sequence ID" value="KAK4455924.1"/>
    <property type="molecule type" value="Genomic_DNA"/>
</dbReference>
<evidence type="ECO:0000313" key="1">
    <source>
        <dbReference type="EMBL" id="KAK4455924.1"/>
    </source>
</evidence>
<reference evidence="1" key="2">
    <citation type="submission" date="2023-05" db="EMBL/GenBank/DDBJ databases">
        <authorList>
            <consortium name="Lawrence Berkeley National Laboratory"/>
            <person name="Steindorff A."/>
            <person name="Hensen N."/>
            <person name="Bonometti L."/>
            <person name="Westerberg I."/>
            <person name="Brannstrom I.O."/>
            <person name="Guillou S."/>
            <person name="Cros-Aarteil S."/>
            <person name="Calhoun S."/>
            <person name="Haridas S."/>
            <person name="Kuo A."/>
            <person name="Mondo S."/>
            <person name="Pangilinan J."/>
            <person name="Riley R."/>
            <person name="Labutti K."/>
            <person name="Andreopoulos B."/>
            <person name="Lipzen A."/>
            <person name="Chen C."/>
            <person name="Yanf M."/>
            <person name="Daum C."/>
            <person name="Ng V."/>
            <person name="Clum A."/>
            <person name="Ohm R."/>
            <person name="Martin F."/>
            <person name="Silar P."/>
            <person name="Natvig D."/>
            <person name="Lalanne C."/>
            <person name="Gautier V."/>
            <person name="Ament-Velasquez S.L."/>
            <person name="Kruys A."/>
            <person name="Hutchinson M.I."/>
            <person name="Powell A.J."/>
            <person name="Barry K."/>
            <person name="Miller A.N."/>
            <person name="Grigoriev I.V."/>
            <person name="Debuchy R."/>
            <person name="Gladieux P."/>
            <person name="Thoren M.H."/>
            <person name="Johannesson H."/>
        </authorList>
    </citation>
    <scope>NUCLEOTIDE SEQUENCE</scope>
    <source>
        <strain evidence="1">PSN243</strain>
    </source>
</reference>
<proteinExistence type="predicted"/>
<keyword evidence="2" id="KW-1185">Reference proteome</keyword>
<accession>A0AAV9H6L4</accession>
<evidence type="ECO:0000313" key="2">
    <source>
        <dbReference type="Proteomes" id="UP001321760"/>
    </source>
</evidence>
<reference evidence="1" key="1">
    <citation type="journal article" date="2023" name="Mol. Phylogenet. Evol.">
        <title>Genome-scale phylogeny and comparative genomics of the fungal order Sordariales.</title>
        <authorList>
            <person name="Hensen N."/>
            <person name="Bonometti L."/>
            <person name="Westerberg I."/>
            <person name="Brannstrom I.O."/>
            <person name="Guillou S."/>
            <person name="Cros-Aarteil S."/>
            <person name="Calhoun S."/>
            <person name="Haridas S."/>
            <person name="Kuo A."/>
            <person name="Mondo S."/>
            <person name="Pangilinan J."/>
            <person name="Riley R."/>
            <person name="LaButti K."/>
            <person name="Andreopoulos B."/>
            <person name="Lipzen A."/>
            <person name="Chen C."/>
            <person name="Yan M."/>
            <person name="Daum C."/>
            <person name="Ng V."/>
            <person name="Clum A."/>
            <person name="Steindorff A."/>
            <person name="Ohm R.A."/>
            <person name="Martin F."/>
            <person name="Silar P."/>
            <person name="Natvig D.O."/>
            <person name="Lalanne C."/>
            <person name="Gautier V."/>
            <person name="Ament-Velasquez S.L."/>
            <person name="Kruys A."/>
            <person name="Hutchinson M.I."/>
            <person name="Powell A.J."/>
            <person name="Barry K."/>
            <person name="Miller A.N."/>
            <person name="Grigoriev I.V."/>
            <person name="Debuchy R."/>
            <person name="Gladieux P."/>
            <person name="Hiltunen Thoren M."/>
            <person name="Johannesson H."/>
        </authorList>
    </citation>
    <scope>NUCLEOTIDE SEQUENCE</scope>
    <source>
        <strain evidence="1">PSN243</strain>
    </source>
</reference>
<comment type="caution">
    <text evidence="1">The sequence shown here is derived from an EMBL/GenBank/DDBJ whole genome shotgun (WGS) entry which is preliminary data.</text>
</comment>
<dbReference type="Proteomes" id="UP001321760">
    <property type="component" value="Unassembled WGS sequence"/>
</dbReference>
<protein>
    <submittedName>
        <fullName evidence="1">Uncharacterized protein</fullName>
    </submittedName>
</protein>